<organism evidence="1">
    <name type="scientific">Anguilla anguilla</name>
    <name type="common">European freshwater eel</name>
    <name type="synonym">Muraena anguilla</name>
    <dbReference type="NCBI Taxonomy" id="7936"/>
    <lineage>
        <taxon>Eukaryota</taxon>
        <taxon>Metazoa</taxon>
        <taxon>Chordata</taxon>
        <taxon>Craniata</taxon>
        <taxon>Vertebrata</taxon>
        <taxon>Euteleostomi</taxon>
        <taxon>Actinopterygii</taxon>
        <taxon>Neopterygii</taxon>
        <taxon>Teleostei</taxon>
        <taxon>Anguilliformes</taxon>
        <taxon>Anguillidae</taxon>
        <taxon>Anguilla</taxon>
    </lineage>
</organism>
<name>A0A0E9PT52_ANGAN</name>
<sequence>MLLVRDVNKACDFCQHVYY</sequence>
<evidence type="ECO:0000313" key="1">
    <source>
        <dbReference type="EMBL" id="JAH07043.1"/>
    </source>
</evidence>
<proteinExistence type="predicted"/>
<reference evidence="1" key="1">
    <citation type="submission" date="2014-11" db="EMBL/GenBank/DDBJ databases">
        <authorList>
            <person name="Amaro Gonzalez C."/>
        </authorList>
    </citation>
    <scope>NUCLEOTIDE SEQUENCE</scope>
</reference>
<dbReference type="EMBL" id="GBXM01101534">
    <property type="protein sequence ID" value="JAH07043.1"/>
    <property type="molecule type" value="Transcribed_RNA"/>
</dbReference>
<dbReference type="AlphaFoldDB" id="A0A0E9PT52"/>
<protein>
    <submittedName>
        <fullName evidence="1">Uncharacterized protein</fullName>
    </submittedName>
</protein>
<accession>A0A0E9PT52</accession>
<reference evidence="1" key="2">
    <citation type="journal article" date="2015" name="Fish Shellfish Immunol.">
        <title>Early steps in the European eel (Anguilla anguilla)-Vibrio vulnificus interaction in the gills: Role of the RtxA13 toxin.</title>
        <authorList>
            <person name="Callol A."/>
            <person name="Pajuelo D."/>
            <person name="Ebbesson L."/>
            <person name="Teles M."/>
            <person name="MacKenzie S."/>
            <person name="Amaro C."/>
        </authorList>
    </citation>
    <scope>NUCLEOTIDE SEQUENCE</scope>
</reference>